<reference evidence="5" key="1">
    <citation type="submission" date="2025-08" db="UniProtKB">
        <authorList>
            <consortium name="Ensembl"/>
        </authorList>
    </citation>
    <scope>IDENTIFICATION</scope>
</reference>
<sequence length="374" mass="40198">MAPYGTLGHPMAPYDPVDVLQVLQLHTLPEGVKKAPGFCSQHGAATADNAYRITRRAQLSAPTRQLFAGKFPEDFSVMALVKAKPGVQAFLLSIYNRDGVQQLGLELGRSPVFLYEDQHGRPAPEDYPLFRGVDLADGEWHRVALSVRGRTVTLLLDCQEKVKRPLPRSARPVLDTRGITVFGTRILDEEVFQVRSQQFARPQRPPGNTRSSGKCCGGDRVPVPSQNCWCPPVRPPPVPMSACVSPAGRARHGRSCRAQGEPGELGAAGPSVCPSVPSAFPPALGPPPGGVVPPPCWGHRCFLWGRFRVLTPCLIVTGAARGAWTPRPAGDPRHPGEHPQVHGGQTDPCHPPTAQQELLRGGCTGGDSHPASVF</sequence>
<dbReference type="Ensembl" id="ENSABRT00000034787.1">
    <property type="protein sequence ID" value="ENSABRP00000024804.1"/>
    <property type="gene ID" value="ENSABRG00000020818.1"/>
</dbReference>
<dbReference type="InterPro" id="IPR048287">
    <property type="entry name" value="TSPN-like_N"/>
</dbReference>
<dbReference type="Gene3D" id="2.60.120.200">
    <property type="match status" value="1"/>
</dbReference>
<dbReference type="Proteomes" id="UP000694426">
    <property type="component" value="Unplaced"/>
</dbReference>
<dbReference type="Pfam" id="PF02210">
    <property type="entry name" value="Laminin_G_2"/>
    <property type="match status" value="1"/>
</dbReference>
<dbReference type="SUPFAM" id="SSF49899">
    <property type="entry name" value="Concanavalin A-like lectins/glucanases"/>
    <property type="match status" value="1"/>
</dbReference>
<feature type="compositionally biased region" description="Basic and acidic residues" evidence="3">
    <location>
        <begin position="330"/>
        <end position="340"/>
    </location>
</feature>
<organism evidence="5 6">
    <name type="scientific">Anser brachyrhynchus</name>
    <name type="common">Pink-footed goose</name>
    <dbReference type="NCBI Taxonomy" id="132585"/>
    <lineage>
        <taxon>Eukaryota</taxon>
        <taxon>Metazoa</taxon>
        <taxon>Chordata</taxon>
        <taxon>Craniata</taxon>
        <taxon>Vertebrata</taxon>
        <taxon>Euteleostomi</taxon>
        <taxon>Archelosauria</taxon>
        <taxon>Archosauria</taxon>
        <taxon>Dinosauria</taxon>
        <taxon>Saurischia</taxon>
        <taxon>Theropoda</taxon>
        <taxon>Coelurosauria</taxon>
        <taxon>Aves</taxon>
        <taxon>Neognathae</taxon>
        <taxon>Galloanserae</taxon>
        <taxon>Anseriformes</taxon>
        <taxon>Anatidae</taxon>
        <taxon>Anserinae</taxon>
        <taxon>Anser</taxon>
    </lineage>
</organism>
<evidence type="ECO:0000259" key="4">
    <source>
        <dbReference type="SMART" id="SM00210"/>
    </source>
</evidence>
<dbReference type="AlphaFoldDB" id="A0A8B9CTN3"/>
<reference evidence="5" key="2">
    <citation type="submission" date="2025-09" db="UniProtKB">
        <authorList>
            <consortium name="Ensembl"/>
        </authorList>
    </citation>
    <scope>IDENTIFICATION</scope>
</reference>
<protein>
    <recommendedName>
        <fullName evidence="4">Thrombospondin-like N-terminal domain-containing protein</fullName>
    </recommendedName>
</protein>
<accession>A0A8B9CTN3</accession>
<feature type="region of interest" description="Disordered" evidence="3">
    <location>
        <begin position="325"/>
        <end position="374"/>
    </location>
</feature>
<dbReference type="InterPro" id="IPR013320">
    <property type="entry name" value="ConA-like_dom_sf"/>
</dbReference>
<keyword evidence="6" id="KW-1185">Reference proteome</keyword>
<evidence type="ECO:0000256" key="1">
    <source>
        <dbReference type="ARBA" id="ARBA00022729"/>
    </source>
</evidence>
<keyword evidence="1" id="KW-0732">Signal</keyword>
<proteinExistence type="predicted"/>
<dbReference type="InterPro" id="IPR001791">
    <property type="entry name" value="Laminin_G"/>
</dbReference>
<feature type="compositionally biased region" description="Polar residues" evidence="3">
    <location>
        <begin position="197"/>
        <end position="212"/>
    </location>
</feature>
<dbReference type="GeneTree" id="ENSGT00940000159762"/>
<keyword evidence="2" id="KW-0677">Repeat</keyword>
<evidence type="ECO:0000313" key="5">
    <source>
        <dbReference type="Ensembl" id="ENSABRP00000024804.1"/>
    </source>
</evidence>
<evidence type="ECO:0000256" key="2">
    <source>
        <dbReference type="ARBA" id="ARBA00022737"/>
    </source>
</evidence>
<dbReference type="SMART" id="SM00210">
    <property type="entry name" value="TSPN"/>
    <property type="match status" value="1"/>
</dbReference>
<feature type="domain" description="Thrombospondin-like N-terminal" evidence="4">
    <location>
        <begin position="16"/>
        <end position="205"/>
    </location>
</feature>
<evidence type="ECO:0000313" key="6">
    <source>
        <dbReference type="Proteomes" id="UP000694426"/>
    </source>
</evidence>
<evidence type="ECO:0000256" key="3">
    <source>
        <dbReference type="SAM" id="MobiDB-lite"/>
    </source>
</evidence>
<name>A0A8B9CTN3_9AVES</name>
<feature type="region of interest" description="Disordered" evidence="3">
    <location>
        <begin position="197"/>
        <end position="216"/>
    </location>
</feature>